<dbReference type="KEGG" id="fas:105263519"/>
<dbReference type="Proteomes" id="UP000694866">
    <property type="component" value="Unplaced"/>
</dbReference>
<gene>
    <name evidence="4" type="primary">LOC105263519</name>
</gene>
<accession>A0A9R1TVQ0</accession>
<feature type="compositionally biased region" description="Polar residues" evidence="2">
    <location>
        <begin position="19"/>
        <end position="33"/>
    </location>
</feature>
<feature type="region of interest" description="Disordered" evidence="2">
    <location>
        <begin position="232"/>
        <end position="277"/>
    </location>
</feature>
<feature type="compositionally biased region" description="Basic and acidic residues" evidence="2">
    <location>
        <begin position="256"/>
        <end position="266"/>
    </location>
</feature>
<sequence length="424" mass="48606">MTENSIGNHEPTPKRQKIDSINPSTPEIRSPRTSKWESSCLIRELEVYRTRLSNTEVAMGHLQKMKEEVERAFLEREQMLEMQLRVEGDTMRNLEDRLELAKRGCEEICESEVTVEAEFFSRETRIREKIESLFSEDPTLNRNALFLQTEKIENVEGQMMRMEMKVDGGLKKNMGTHESQGPGREGVDHSEISRADDLGNNNAILLARARELEKQLESAKNTILTFRQVENEKNYPGGVGPTGQRDLGAVEGVDQSGEHEENERTPEITASRVPDGVTSVQDKLLPQACGICKDMKASEDEGERNSQQESTNTSPDKLKKGENSRLNIKNYYILVSHPKFFEINWEKYYRPVRCGGFTCTQCFQKKSSKSSMQDHIWIEHFKERFLCPFCSNVSLFISRYNVGYHIRTRHSSDFFTQQGGEGNA</sequence>
<dbReference type="AlphaFoldDB" id="A0A9R1TVQ0"/>
<feature type="region of interest" description="Disordered" evidence="2">
    <location>
        <begin position="174"/>
        <end position="195"/>
    </location>
</feature>
<feature type="coiled-coil region" evidence="1">
    <location>
        <begin position="195"/>
        <end position="229"/>
    </location>
</feature>
<keyword evidence="1" id="KW-0175">Coiled coil</keyword>
<evidence type="ECO:0000313" key="3">
    <source>
        <dbReference type="Proteomes" id="UP000694866"/>
    </source>
</evidence>
<feature type="compositionally biased region" description="Basic and acidic residues" evidence="2">
    <location>
        <begin position="185"/>
        <end position="195"/>
    </location>
</feature>
<dbReference type="RefSeq" id="XP_011298073.1">
    <property type="nucleotide sequence ID" value="XM_011299771.1"/>
</dbReference>
<dbReference type="GeneID" id="105263519"/>
<organism evidence="3 4">
    <name type="scientific">Fopius arisanus</name>
    <dbReference type="NCBI Taxonomy" id="64838"/>
    <lineage>
        <taxon>Eukaryota</taxon>
        <taxon>Metazoa</taxon>
        <taxon>Ecdysozoa</taxon>
        <taxon>Arthropoda</taxon>
        <taxon>Hexapoda</taxon>
        <taxon>Insecta</taxon>
        <taxon>Pterygota</taxon>
        <taxon>Neoptera</taxon>
        <taxon>Endopterygota</taxon>
        <taxon>Hymenoptera</taxon>
        <taxon>Apocrita</taxon>
        <taxon>Ichneumonoidea</taxon>
        <taxon>Braconidae</taxon>
        <taxon>Opiinae</taxon>
        <taxon>Fopius</taxon>
    </lineage>
</organism>
<evidence type="ECO:0000256" key="1">
    <source>
        <dbReference type="SAM" id="Coils"/>
    </source>
</evidence>
<feature type="region of interest" description="Disordered" evidence="2">
    <location>
        <begin position="297"/>
        <end position="321"/>
    </location>
</feature>
<reference evidence="4" key="1">
    <citation type="submission" date="2025-08" db="UniProtKB">
        <authorList>
            <consortium name="RefSeq"/>
        </authorList>
    </citation>
    <scope>IDENTIFICATION</scope>
</reference>
<dbReference type="OrthoDB" id="7714311at2759"/>
<evidence type="ECO:0000313" key="4">
    <source>
        <dbReference type="RefSeq" id="XP_011298073.1"/>
    </source>
</evidence>
<dbReference type="Gene3D" id="3.30.160.60">
    <property type="entry name" value="Classic Zinc Finger"/>
    <property type="match status" value="1"/>
</dbReference>
<feature type="region of interest" description="Disordered" evidence="2">
    <location>
        <begin position="1"/>
        <end position="33"/>
    </location>
</feature>
<proteinExistence type="predicted"/>
<evidence type="ECO:0000256" key="2">
    <source>
        <dbReference type="SAM" id="MobiDB-lite"/>
    </source>
</evidence>
<keyword evidence="3" id="KW-1185">Reference proteome</keyword>
<feature type="compositionally biased region" description="Basic and acidic residues" evidence="2">
    <location>
        <begin position="297"/>
        <end position="306"/>
    </location>
</feature>
<protein>
    <submittedName>
        <fullName evidence="4">Uncharacterized protein</fullName>
    </submittedName>
</protein>
<name>A0A9R1TVQ0_9HYME</name>